<dbReference type="Proteomes" id="UP000297195">
    <property type="component" value="Segment"/>
</dbReference>
<organism evidence="1 2">
    <name type="scientific">Edwardsiella phage pEt-SU</name>
    <dbReference type="NCBI Taxonomy" id="2562142"/>
    <lineage>
        <taxon>Viruses</taxon>
        <taxon>Duplodnaviria</taxon>
        <taxon>Heunggongvirae</taxon>
        <taxon>Uroviricota</taxon>
        <taxon>Caudoviricetes</taxon>
        <taxon>Chimalliviridae</taxon>
        <taxon>Petsuvirus</taxon>
        <taxon>Petsuvirus pEtSU</taxon>
    </lineage>
</organism>
<evidence type="ECO:0000313" key="1">
    <source>
        <dbReference type="EMBL" id="QBZ70839.1"/>
    </source>
</evidence>
<gene>
    <name evidence="1" type="ORF">pETSU_258</name>
</gene>
<name>A0A4D6DYV8_9CAUD</name>
<proteinExistence type="predicted"/>
<evidence type="ECO:0000313" key="2">
    <source>
        <dbReference type="Proteomes" id="UP000297195"/>
    </source>
</evidence>
<accession>A0A4D6DYV8</accession>
<dbReference type="EMBL" id="MK689364">
    <property type="protein sequence ID" value="QBZ70839.1"/>
    <property type="molecule type" value="Genomic_DNA"/>
</dbReference>
<reference evidence="1 2" key="1">
    <citation type="submission" date="2019-03" db="EMBL/GenBank/DDBJ databases">
        <authorList>
            <person name="Kim S.G."/>
            <person name="Park S.C."/>
        </authorList>
    </citation>
    <scope>NUCLEOTIDE SEQUENCE [LARGE SCALE GENOMIC DNA]</scope>
</reference>
<protein>
    <submittedName>
        <fullName evidence="1">Uncharacterized protein</fullName>
    </submittedName>
</protein>
<keyword evidence="2" id="KW-1185">Reference proteome</keyword>
<sequence>MKWISWYQPTEDVRPLQYPPTEGILAWWETGTSDKGAVLTVLVDAETEESAKEHVQLNWPEANEWRFCDDKVDKTFSNRFPVSDWMIERGCSNT</sequence>